<keyword evidence="5" id="KW-1185">Reference proteome</keyword>
<feature type="domain" description="CN hydrolase" evidence="3">
    <location>
        <begin position="5"/>
        <end position="240"/>
    </location>
</feature>
<keyword evidence="2 4" id="KW-0378">Hydrolase</keyword>
<dbReference type="Proteomes" id="UP001623232">
    <property type="component" value="Chromosome"/>
</dbReference>
<protein>
    <submittedName>
        <fullName evidence="4">Carbon-nitrogen hydrolase family protein</fullName>
    </submittedName>
</protein>
<proteinExistence type="inferred from homology"/>
<dbReference type="PROSITE" id="PS01227">
    <property type="entry name" value="UPF0012"/>
    <property type="match status" value="1"/>
</dbReference>
<dbReference type="InterPro" id="IPR044083">
    <property type="entry name" value="RamA-like"/>
</dbReference>
<dbReference type="InterPro" id="IPR050345">
    <property type="entry name" value="Aliph_Amidase/BUP"/>
</dbReference>
<dbReference type="Pfam" id="PF00795">
    <property type="entry name" value="CN_hydrolase"/>
    <property type="match status" value="1"/>
</dbReference>
<comment type="similarity">
    <text evidence="1">Belongs to the carbon-nitrogen hydrolase superfamily. NIT1/NIT2 family.</text>
</comment>
<dbReference type="EMBL" id="CP123584">
    <property type="protein sequence ID" value="WZK88371.1"/>
    <property type="molecule type" value="Genomic_DNA"/>
</dbReference>
<accession>A0ABZ2XUK3</accession>
<sequence>MSASLNLAVAQSPGELTGAAARLAWLRDLLAGQEERPLDLLVLPELFQCGYNIGEGLSDAAQSPDGPFAKVVADIAHRHGLAILYGYAERQGEHLFNSAICFDAAGQVVGHHRKLLLPPGFEGDHFEPGAECTVFELNGVQIAILVCYDVEFPENLRHVAMQGAHLVVVPTALGAQWGVVSQRVVPTRAFENGVYVAYANHCGRENGLDYFGGSCIAAPDGSDLARAGEDPGLICALIETETVGRAQSRLPYHKDRQNLPWVG</sequence>
<evidence type="ECO:0000256" key="1">
    <source>
        <dbReference type="ARBA" id="ARBA00010613"/>
    </source>
</evidence>
<evidence type="ECO:0000256" key="2">
    <source>
        <dbReference type="ARBA" id="ARBA00022801"/>
    </source>
</evidence>
<evidence type="ECO:0000313" key="4">
    <source>
        <dbReference type="EMBL" id="WZK88371.1"/>
    </source>
</evidence>
<evidence type="ECO:0000259" key="3">
    <source>
        <dbReference type="PROSITE" id="PS50263"/>
    </source>
</evidence>
<evidence type="ECO:0000313" key="5">
    <source>
        <dbReference type="Proteomes" id="UP001623232"/>
    </source>
</evidence>
<dbReference type="PANTHER" id="PTHR43674">
    <property type="entry name" value="NITRILASE C965.09-RELATED"/>
    <property type="match status" value="1"/>
</dbReference>
<dbReference type="InterPro" id="IPR001110">
    <property type="entry name" value="UPF0012_CS"/>
</dbReference>
<dbReference type="InterPro" id="IPR036526">
    <property type="entry name" value="C-N_Hydrolase_sf"/>
</dbReference>
<dbReference type="PANTHER" id="PTHR43674:SF2">
    <property type="entry name" value="BETA-UREIDOPROPIONASE"/>
    <property type="match status" value="1"/>
</dbReference>
<dbReference type="PROSITE" id="PS50263">
    <property type="entry name" value="CN_HYDROLASE"/>
    <property type="match status" value="1"/>
</dbReference>
<gene>
    <name evidence="4" type="ORF">QEZ52_17475</name>
</gene>
<dbReference type="RefSeq" id="WP_406645757.1">
    <property type="nucleotide sequence ID" value="NZ_CP123584.1"/>
</dbReference>
<dbReference type="CDD" id="cd07576">
    <property type="entry name" value="R-amidase_like"/>
    <property type="match status" value="1"/>
</dbReference>
<name>A0ABZ2XUK3_9RHOB</name>
<organism evidence="4 5">
    <name type="scientific">Aliisedimentitalea scapharcae</name>
    <dbReference type="NCBI Taxonomy" id="1524259"/>
    <lineage>
        <taxon>Bacteria</taxon>
        <taxon>Pseudomonadati</taxon>
        <taxon>Pseudomonadota</taxon>
        <taxon>Alphaproteobacteria</taxon>
        <taxon>Rhodobacterales</taxon>
        <taxon>Roseobacteraceae</taxon>
        <taxon>Aliisedimentitalea</taxon>
    </lineage>
</organism>
<dbReference type="InterPro" id="IPR003010">
    <property type="entry name" value="C-N_Hydrolase"/>
</dbReference>
<dbReference type="Gene3D" id="3.60.110.10">
    <property type="entry name" value="Carbon-nitrogen hydrolase"/>
    <property type="match status" value="1"/>
</dbReference>
<dbReference type="GO" id="GO:0016787">
    <property type="term" value="F:hydrolase activity"/>
    <property type="evidence" value="ECO:0007669"/>
    <property type="project" value="UniProtKB-KW"/>
</dbReference>
<dbReference type="SUPFAM" id="SSF56317">
    <property type="entry name" value="Carbon-nitrogen hydrolase"/>
    <property type="match status" value="1"/>
</dbReference>
<reference evidence="4 5" key="1">
    <citation type="submission" date="2023-04" db="EMBL/GenBank/DDBJ databases">
        <title>Complete genome sequence of Alisedimentitalea scapharcae.</title>
        <authorList>
            <person name="Rong J.-C."/>
            <person name="Yi M.-L."/>
            <person name="Zhao Q."/>
        </authorList>
    </citation>
    <scope>NUCLEOTIDE SEQUENCE [LARGE SCALE GENOMIC DNA]</scope>
    <source>
        <strain evidence="4 5">KCTC 42119</strain>
    </source>
</reference>